<dbReference type="InterPro" id="IPR029052">
    <property type="entry name" value="Metallo-depent_PP-like"/>
</dbReference>
<protein>
    <submittedName>
        <fullName evidence="3">Metallophosphoesterase</fullName>
    </submittedName>
</protein>
<proteinExistence type="predicted"/>
<name>A0A8I1KH99_9GAMM</name>
<keyword evidence="5" id="KW-1185">Reference proteome</keyword>
<dbReference type="InterPro" id="IPR050126">
    <property type="entry name" value="Ap4A_hydrolase"/>
</dbReference>
<reference evidence="3 5" key="1">
    <citation type="submission" date="2020-09" db="EMBL/GenBank/DDBJ databases">
        <title>Draft Genomes of Bacterial Isolates from North Pond Shallow Sediments.</title>
        <authorList>
            <person name="Kiel Reese B."/>
            <person name="Mullis M."/>
            <person name="Weisend R.E."/>
        </authorList>
    </citation>
    <scope>NUCLEOTIDE SEQUENCE</scope>
    <source>
        <strain evidence="3">KJE-2</strain>
        <strain evidence="2 5">KJE-3</strain>
    </source>
</reference>
<dbReference type="InterPro" id="IPR004843">
    <property type="entry name" value="Calcineurin-like_PHP"/>
</dbReference>
<evidence type="ECO:0000313" key="4">
    <source>
        <dbReference type="Proteomes" id="UP000621390"/>
    </source>
</evidence>
<dbReference type="EMBL" id="JAEMOP010000002">
    <property type="protein sequence ID" value="MBJ7315555.1"/>
    <property type="molecule type" value="Genomic_DNA"/>
</dbReference>
<dbReference type="GO" id="GO:0016791">
    <property type="term" value="F:phosphatase activity"/>
    <property type="evidence" value="ECO:0007669"/>
    <property type="project" value="TreeGrafter"/>
</dbReference>
<feature type="domain" description="Calcineurin-like phosphoesterase" evidence="1">
    <location>
        <begin position="4"/>
        <end position="99"/>
    </location>
</feature>
<dbReference type="Gene3D" id="3.60.21.10">
    <property type="match status" value="1"/>
</dbReference>
<dbReference type="Pfam" id="PF00149">
    <property type="entry name" value="Metallophos"/>
    <property type="match status" value="1"/>
</dbReference>
<dbReference type="Proteomes" id="UP000655994">
    <property type="component" value="Unassembled WGS sequence"/>
</dbReference>
<gene>
    <name evidence="2" type="ORF">JHC10_10045</name>
    <name evidence="3" type="ORF">JHC11_06080</name>
</gene>
<dbReference type="AlphaFoldDB" id="A0A8I1KH99"/>
<dbReference type="PANTHER" id="PTHR42850:SF7">
    <property type="entry name" value="BIS(5'-NUCLEOSYL)-TETRAPHOSPHATASE PRPE [ASYMMETRICAL]"/>
    <property type="match status" value="1"/>
</dbReference>
<dbReference type="RefSeq" id="WP_199494682.1">
    <property type="nucleotide sequence ID" value="NZ_JAEMOO010000011.1"/>
</dbReference>
<evidence type="ECO:0000313" key="3">
    <source>
        <dbReference type="EMBL" id="MBJ7315555.1"/>
    </source>
</evidence>
<evidence type="ECO:0000313" key="5">
    <source>
        <dbReference type="Proteomes" id="UP000655994"/>
    </source>
</evidence>
<dbReference type="PANTHER" id="PTHR42850">
    <property type="entry name" value="METALLOPHOSPHOESTERASE"/>
    <property type="match status" value="1"/>
</dbReference>
<comment type="caution">
    <text evidence="3">The sequence shown here is derived from an EMBL/GenBank/DDBJ whole genome shotgun (WGS) entry which is preliminary data.</text>
</comment>
<dbReference type="GO" id="GO:0005737">
    <property type="term" value="C:cytoplasm"/>
    <property type="evidence" value="ECO:0007669"/>
    <property type="project" value="TreeGrafter"/>
</dbReference>
<accession>A0A8I1KH99</accession>
<evidence type="ECO:0000313" key="2">
    <source>
        <dbReference type="EMBL" id="MBJ7267277.1"/>
    </source>
</evidence>
<dbReference type="Proteomes" id="UP000621390">
    <property type="component" value="Unassembled WGS sequence"/>
</dbReference>
<dbReference type="SUPFAM" id="SSF56300">
    <property type="entry name" value="Metallo-dependent phosphatases"/>
    <property type="match status" value="1"/>
</dbReference>
<sequence>MYDIIGDIHGQADKLEALLSNMGYEEVNGVYQHPERTIISVGDLIDRGPQQRRSVDIIRRMVESGNALCIMGNHEFNAVAWATQDKNGSYLREHSQKNFEQHEAFLKEAEQDPIWYANTIAWFKTLPMYLELPNLRVVHACWHQPSLKVLANYATDGVLHEDAWVAANTEYHDLFNAIEVLCKGWEVQLPEGYSFLDKSKHPRTEIRTQWWREAHPHYRELAIGVDDINNLPDAEIPGAAMPGYDNKKPLFIGHYWMQGKPCVQTDHIACVDWSAGKGGPMVGYRLDGQQLSNAQFFTSENC</sequence>
<organism evidence="3 4">
    <name type="scientific">Idiomarina abyssalis</name>
    <dbReference type="NCBI Taxonomy" id="86102"/>
    <lineage>
        <taxon>Bacteria</taxon>
        <taxon>Pseudomonadati</taxon>
        <taxon>Pseudomonadota</taxon>
        <taxon>Gammaproteobacteria</taxon>
        <taxon>Alteromonadales</taxon>
        <taxon>Idiomarinaceae</taxon>
        <taxon>Idiomarina</taxon>
    </lineage>
</organism>
<dbReference type="EMBL" id="JAEMOS010000030">
    <property type="protein sequence ID" value="MBJ7267277.1"/>
    <property type="molecule type" value="Genomic_DNA"/>
</dbReference>
<evidence type="ECO:0000259" key="1">
    <source>
        <dbReference type="Pfam" id="PF00149"/>
    </source>
</evidence>